<dbReference type="Pfam" id="PF01575">
    <property type="entry name" value="MaoC_dehydratas"/>
    <property type="match status" value="1"/>
</dbReference>
<feature type="domain" description="MaoC-like" evidence="1">
    <location>
        <begin position="17"/>
        <end position="108"/>
    </location>
</feature>
<reference evidence="2" key="1">
    <citation type="submission" date="2019-02" db="EMBL/GenBank/DDBJ databases">
        <authorList>
            <person name="Li S.-H."/>
        </authorList>
    </citation>
    <scope>NUCLEOTIDE SEQUENCE</scope>
    <source>
        <strain evidence="2">IMCC14734</strain>
    </source>
</reference>
<evidence type="ECO:0000259" key="1">
    <source>
        <dbReference type="Pfam" id="PF01575"/>
    </source>
</evidence>
<dbReference type="InterPro" id="IPR002539">
    <property type="entry name" value="MaoC-like_dom"/>
</dbReference>
<gene>
    <name evidence="2" type="ORF">EYC98_04975</name>
</gene>
<organism evidence="2 3">
    <name type="scientific">Candidatus Litorirhabdus singularis</name>
    <dbReference type="NCBI Taxonomy" id="2518993"/>
    <lineage>
        <taxon>Bacteria</taxon>
        <taxon>Pseudomonadati</taxon>
        <taxon>Pseudomonadota</taxon>
        <taxon>Gammaproteobacteria</taxon>
        <taxon>Cellvibrionales</taxon>
        <taxon>Halieaceae</taxon>
        <taxon>Candidatus Litorirhabdus</taxon>
    </lineage>
</organism>
<evidence type="ECO:0000313" key="3">
    <source>
        <dbReference type="Proteomes" id="UP001143362"/>
    </source>
</evidence>
<proteinExistence type="predicted"/>
<dbReference type="RefSeq" id="WP_279244198.1">
    <property type="nucleotide sequence ID" value="NZ_SHNN01000001.1"/>
</dbReference>
<dbReference type="InterPro" id="IPR029069">
    <property type="entry name" value="HotDog_dom_sf"/>
</dbReference>
<dbReference type="Gene3D" id="3.10.129.10">
    <property type="entry name" value="Hotdog Thioesterase"/>
    <property type="match status" value="1"/>
</dbReference>
<dbReference type="SUPFAM" id="SSF54637">
    <property type="entry name" value="Thioesterase/thiol ester dehydrase-isomerase"/>
    <property type="match status" value="1"/>
</dbReference>
<protein>
    <submittedName>
        <fullName evidence="2">Protein dehydratase</fullName>
    </submittedName>
</protein>
<evidence type="ECO:0000313" key="2">
    <source>
        <dbReference type="EMBL" id="MCX2980219.1"/>
    </source>
</evidence>
<dbReference type="Proteomes" id="UP001143362">
    <property type="component" value="Unassembled WGS sequence"/>
</dbReference>
<name>A0ABT3TFN2_9GAMM</name>
<dbReference type="EMBL" id="SHNN01000001">
    <property type="protein sequence ID" value="MCX2980219.1"/>
    <property type="molecule type" value="Genomic_DNA"/>
</dbReference>
<accession>A0ABT3TFN2</accession>
<sequence>MNPQPGDQIPEWVMPSVSAEKMRTMAALLRDPNPLHWDRDAVAALPMGLGHRTINQGPLGLSYMVNMLHAWAGPECIKRIRMTFPQVVLDGDTVIARGTVTANAEIAGQPVLECTIWLEHEERGHLLEGTAWIDASGFV</sequence>
<comment type="caution">
    <text evidence="2">The sequence shown here is derived from an EMBL/GenBank/DDBJ whole genome shotgun (WGS) entry which is preliminary data.</text>
</comment>
<keyword evidence="3" id="KW-1185">Reference proteome</keyword>